<gene>
    <name evidence="2" type="ORF">LZ519_05240</name>
</gene>
<feature type="transmembrane region" description="Helical" evidence="1">
    <location>
        <begin position="12"/>
        <end position="34"/>
    </location>
</feature>
<evidence type="ECO:0000256" key="1">
    <source>
        <dbReference type="SAM" id="Phobius"/>
    </source>
</evidence>
<keyword evidence="3" id="KW-1185">Reference proteome</keyword>
<dbReference type="EMBL" id="JAMGBC010000001">
    <property type="protein sequence ID" value="MCL6678723.1"/>
    <property type="molecule type" value="Genomic_DNA"/>
</dbReference>
<feature type="transmembrane region" description="Helical" evidence="1">
    <location>
        <begin position="84"/>
        <end position="107"/>
    </location>
</feature>
<feature type="transmembrane region" description="Helical" evidence="1">
    <location>
        <begin position="299"/>
        <end position="318"/>
    </location>
</feature>
<feature type="transmembrane region" description="Helical" evidence="1">
    <location>
        <begin position="142"/>
        <end position="159"/>
    </location>
</feature>
<sequence length="466" mass="51032">MDGKPAAALKWDGWPLVAVIFLAFAYVAFAPLLFNDGDTYWHLGAGRWVLDHMTVPTTDPFSFSARGQAWTAHEWLAEVLMASAFAAASWAGVAVLFGGAVGLTLALAGFHLRRFVRPLHAVAALVLLFVLLQPSLLARPHVLAWPIVALWTLLLLHARERRTAPPLAASLLMLVWANLHASFVFGLVMIPFFALEALLQEKDRASVVLRWGAFGLLSLLLTLVNPTGLQGVLYAFQVSSMKILPLINEWRPSSLSKDPLFFAMTSLAAVAVVASRARIPLTRLLLIAALFYLALTHARHQALFGIVSLLLVAPSLAHRAPAQDRAPRRAVAVTAVLALLLVGAVRLAAPLPHRDTPVYPGQAIASVPQPLRSQAVLNSYDFGGALILHGIAPFIDGRADMYGDDFTADAHAIERGDARRFNEAVKRWNIRWTILHPSGLLVPVLDRDPNWRRAYADKYAVIHVRR</sequence>
<name>A0ABT0REQ6_9SPHN</name>
<accession>A0ABT0REQ6</accession>
<keyword evidence="1" id="KW-1133">Transmembrane helix</keyword>
<proteinExistence type="predicted"/>
<feature type="transmembrane region" description="Helical" evidence="1">
    <location>
        <begin position="119"/>
        <end position="136"/>
    </location>
</feature>
<dbReference type="RefSeq" id="WP_249867664.1">
    <property type="nucleotide sequence ID" value="NZ_JAMGBC010000001.1"/>
</dbReference>
<reference evidence="2" key="1">
    <citation type="submission" date="2022-05" db="EMBL/GenBank/DDBJ databases">
        <authorList>
            <person name="Jo J.-H."/>
            <person name="Im W.-T."/>
        </authorList>
    </citation>
    <scope>NUCLEOTIDE SEQUENCE</scope>
    <source>
        <strain evidence="2">RG327</strain>
    </source>
</reference>
<evidence type="ECO:0008006" key="4">
    <source>
        <dbReference type="Google" id="ProtNLM"/>
    </source>
</evidence>
<feature type="transmembrane region" description="Helical" evidence="1">
    <location>
        <begin position="214"/>
        <end position="236"/>
    </location>
</feature>
<comment type="caution">
    <text evidence="2">The sequence shown here is derived from an EMBL/GenBank/DDBJ whole genome shotgun (WGS) entry which is preliminary data.</text>
</comment>
<keyword evidence="1" id="KW-0812">Transmembrane</keyword>
<dbReference type="Proteomes" id="UP001165343">
    <property type="component" value="Unassembled WGS sequence"/>
</dbReference>
<feature type="transmembrane region" description="Helical" evidence="1">
    <location>
        <begin position="330"/>
        <end position="349"/>
    </location>
</feature>
<evidence type="ECO:0000313" key="2">
    <source>
        <dbReference type="EMBL" id="MCL6678723.1"/>
    </source>
</evidence>
<evidence type="ECO:0000313" key="3">
    <source>
        <dbReference type="Proteomes" id="UP001165343"/>
    </source>
</evidence>
<feature type="transmembrane region" description="Helical" evidence="1">
    <location>
        <begin position="171"/>
        <end position="194"/>
    </location>
</feature>
<organism evidence="2 3">
    <name type="scientific">Sphingomonas anseongensis</name>
    <dbReference type="NCBI Taxonomy" id="2908207"/>
    <lineage>
        <taxon>Bacteria</taxon>
        <taxon>Pseudomonadati</taxon>
        <taxon>Pseudomonadota</taxon>
        <taxon>Alphaproteobacteria</taxon>
        <taxon>Sphingomonadales</taxon>
        <taxon>Sphingomonadaceae</taxon>
        <taxon>Sphingomonas</taxon>
    </lineage>
</organism>
<protein>
    <recommendedName>
        <fullName evidence="4">Glycosyltransferase RgtA/B/C/D-like domain-containing protein</fullName>
    </recommendedName>
</protein>
<keyword evidence="1" id="KW-0472">Membrane</keyword>